<feature type="compositionally biased region" description="Acidic residues" evidence="1">
    <location>
        <begin position="295"/>
        <end position="316"/>
    </location>
</feature>
<feature type="region of interest" description="Disordered" evidence="1">
    <location>
        <begin position="494"/>
        <end position="537"/>
    </location>
</feature>
<sequence length="537" mass="56567">MSTPSTPNEPLRRRLSARRGSMSAPDPYALHAEAETERAITSRLTIVRVPSQQQSQPPTPGAGSGPPSRRSSWGSSVARSSGRDSPGSAGVGGGRARLSFAFSTFTPINPPAGSESPVLERPPSKQRTYSNPSLAPFAQGKKLTPQELIELAQNPTSSAPSTPLPQSESQRQPAPFTPLPADVLLPFLDRPSEVAQLVNTPPTSRLFALLCQALPTENTSAETPESWGTAELTHHLTSVPREVLGDKEWALAIKACAAPRSELLWERLKGALGVPPDLEDQDDEEDEPEVLGLDEALDDEYDDPLEDEDDEDEPESWVEPIYAADQLGSQIASASPVAEKQGSDGTGSSYGGMEIIGESEREEEGNAKDTPTPPPPAPEEPIQGIRIYTSTVPVSPGPRSARSFSHGAHSMEPAGGGGGLQRSSSSSSAQMRRRFSSALHMTDVGGARGALGRSNTTGGARGRGAVGMVQPHLERGVGNPLFVSSFATLSAGPTLATSNPSLRYSRVRGPGPSRLGPGSSAHEYAVSATSGSEREFI</sequence>
<feature type="compositionally biased region" description="Polar residues" evidence="1">
    <location>
        <begin position="154"/>
        <end position="172"/>
    </location>
</feature>
<proteinExistence type="predicted"/>
<dbReference type="OrthoDB" id="2591449at2759"/>
<evidence type="ECO:0000256" key="1">
    <source>
        <dbReference type="SAM" id="MobiDB-lite"/>
    </source>
</evidence>
<protein>
    <submittedName>
        <fullName evidence="2">Uncharacterized protein</fullName>
    </submittedName>
</protein>
<feature type="compositionally biased region" description="Low complexity" evidence="1">
    <location>
        <begin position="65"/>
        <end position="80"/>
    </location>
</feature>
<feature type="region of interest" description="Disordered" evidence="1">
    <location>
        <begin position="1"/>
        <end position="138"/>
    </location>
</feature>
<feature type="compositionally biased region" description="Low complexity" evidence="1">
    <location>
        <begin position="507"/>
        <end position="520"/>
    </location>
</feature>
<keyword evidence="3" id="KW-1185">Reference proteome</keyword>
<dbReference type="Proteomes" id="UP000077266">
    <property type="component" value="Unassembled WGS sequence"/>
</dbReference>
<reference evidence="2 3" key="1">
    <citation type="journal article" date="2016" name="Mol. Biol. Evol.">
        <title>Comparative Genomics of Early-Diverging Mushroom-Forming Fungi Provides Insights into the Origins of Lignocellulose Decay Capabilities.</title>
        <authorList>
            <person name="Nagy L.G."/>
            <person name="Riley R."/>
            <person name="Tritt A."/>
            <person name="Adam C."/>
            <person name="Daum C."/>
            <person name="Floudas D."/>
            <person name="Sun H."/>
            <person name="Yadav J.S."/>
            <person name="Pangilinan J."/>
            <person name="Larsson K.H."/>
            <person name="Matsuura K."/>
            <person name="Barry K."/>
            <person name="Labutti K."/>
            <person name="Kuo R."/>
            <person name="Ohm R.A."/>
            <person name="Bhattacharya S.S."/>
            <person name="Shirouzu T."/>
            <person name="Yoshinaga Y."/>
            <person name="Martin F.M."/>
            <person name="Grigoriev I.V."/>
            <person name="Hibbett D.S."/>
        </authorList>
    </citation>
    <scope>NUCLEOTIDE SEQUENCE [LARGE SCALE GENOMIC DNA]</scope>
    <source>
        <strain evidence="2 3">HHB12029</strain>
    </source>
</reference>
<feature type="compositionally biased region" description="Low complexity" evidence="1">
    <location>
        <begin position="421"/>
        <end position="430"/>
    </location>
</feature>
<accession>A0A165I0Z5</accession>
<feature type="region of interest" description="Disordered" evidence="1">
    <location>
        <begin position="273"/>
        <end position="464"/>
    </location>
</feature>
<dbReference type="InParanoid" id="A0A165I0Z5"/>
<evidence type="ECO:0000313" key="3">
    <source>
        <dbReference type="Proteomes" id="UP000077266"/>
    </source>
</evidence>
<organism evidence="2 3">
    <name type="scientific">Exidia glandulosa HHB12029</name>
    <dbReference type="NCBI Taxonomy" id="1314781"/>
    <lineage>
        <taxon>Eukaryota</taxon>
        <taxon>Fungi</taxon>
        <taxon>Dikarya</taxon>
        <taxon>Basidiomycota</taxon>
        <taxon>Agaricomycotina</taxon>
        <taxon>Agaricomycetes</taxon>
        <taxon>Auriculariales</taxon>
        <taxon>Exidiaceae</taxon>
        <taxon>Exidia</taxon>
    </lineage>
</organism>
<dbReference type="STRING" id="1314781.A0A165I0Z5"/>
<dbReference type="EMBL" id="KV426002">
    <property type="protein sequence ID" value="KZV92744.1"/>
    <property type="molecule type" value="Genomic_DNA"/>
</dbReference>
<feature type="compositionally biased region" description="Acidic residues" evidence="1">
    <location>
        <begin position="277"/>
        <end position="289"/>
    </location>
</feature>
<gene>
    <name evidence="2" type="ORF">EXIGLDRAFT_836189</name>
</gene>
<evidence type="ECO:0000313" key="2">
    <source>
        <dbReference type="EMBL" id="KZV92744.1"/>
    </source>
</evidence>
<feature type="region of interest" description="Disordered" evidence="1">
    <location>
        <begin position="154"/>
        <end position="178"/>
    </location>
</feature>
<dbReference type="AlphaFoldDB" id="A0A165I0Z5"/>
<name>A0A165I0Z5_EXIGL</name>